<dbReference type="PROSITE" id="PS50045">
    <property type="entry name" value="SIGMA54_INTERACT_4"/>
    <property type="match status" value="1"/>
</dbReference>
<dbReference type="InterPro" id="IPR003593">
    <property type="entry name" value="AAA+_ATPase"/>
</dbReference>
<evidence type="ECO:0000256" key="5">
    <source>
        <dbReference type="PROSITE-ProRule" id="PRU00339"/>
    </source>
</evidence>
<dbReference type="Proteomes" id="UP000779900">
    <property type="component" value="Unassembled WGS sequence"/>
</dbReference>
<dbReference type="PROSITE" id="PS00675">
    <property type="entry name" value="SIGMA54_INTERACT_1"/>
    <property type="match status" value="1"/>
</dbReference>
<keyword evidence="3" id="KW-0805">Transcription regulation</keyword>
<name>A0A938BPX4_UNCW3</name>
<evidence type="ECO:0000256" key="1">
    <source>
        <dbReference type="ARBA" id="ARBA00022741"/>
    </source>
</evidence>
<feature type="domain" description="Sigma-54 factor interaction" evidence="6">
    <location>
        <begin position="587"/>
        <end position="815"/>
    </location>
</feature>
<reference evidence="7" key="1">
    <citation type="submission" date="2019-03" db="EMBL/GenBank/DDBJ databases">
        <title>Lake Tanganyika Metagenome-Assembled Genomes (MAGs).</title>
        <authorList>
            <person name="Tran P."/>
        </authorList>
    </citation>
    <scope>NUCLEOTIDE SEQUENCE</scope>
    <source>
        <strain evidence="7">K_DeepCast_150m_m2_040</strain>
    </source>
</reference>
<dbReference type="GO" id="GO:0005524">
    <property type="term" value="F:ATP binding"/>
    <property type="evidence" value="ECO:0007669"/>
    <property type="project" value="UniProtKB-KW"/>
</dbReference>
<organism evidence="7 8">
    <name type="scientific">candidate division WOR-3 bacterium</name>
    <dbReference type="NCBI Taxonomy" id="2052148"/>
    <lineage>
        <taxon>Bacteria</taxon>
        <taxon>Bacteria division WOR-3</taxon>
    </lineage>
</organism>
<dbReference type="Gene3D" id="1.25.40.10">
    <property type="entry name" value="Tetratricopeptide repeat domain"/>
    <property type="match status" value="2"/>
</dbReference>
<evidence type="ECO:0000256" key="4">
    <source>
        <dbReference type="ARBA" id="ARBA00023163"/>
    </source>
</evidence>
<feature type="repeat" description="TPR" evidence="5">
    <location>
        <begin position="233"/>
        <end position="266"/>
    </location>
</feature>
<feature type="repeat" description="TPR" evidence="5">
    <location>
        <begin position="193"/>
        <end position="226"/>
    </location>
</feature>
<keyword evidence="4" id="KW-0804">Transcription</keyword>
<evidence type="ECO:0000256" key="2">
    <source>
        <dbReference type="ARBA" id="ARBA00022840"/>
    </source>
</evidence>
<evidence type="ECO:0000259" key="6">
    <source>
        <dbReference type="PROSITE" id="PS50045"/>
    </source>
</evidence>
<gene>
    <name evidence="7" type="ORF">FJY68_07075</name>
</gene>
<protein>
    <submittedName>
        <fullName evidence="7">Tetratricopeptide repeat protein</fullName>
    </submittedName>
</protein>
<dbReference type="PROSITE" id="PS50005">
    <property type="entry name" value="TPR"/>
    <property type="match status" value="2"/>
</dbReference>
<comment type="caution">
    <text evidence="7">The sequence shown here is derived from an EMBL/GenBank/DDBJ whole genome shotgun (WGS) entry which is preliminary data.</text>
</comment>
<dbReference type="EMBL" id="VGIR01000036">
    <property type="protein sequence ID" value="MBM3331601.1"/>
    <property type="molecule type" value="Genomic_DNA"/>
</dbReference>
<dbReference type="GO" id="GO:0006355">
    <property type="term" value="P:regulation of DNA-templated transcription"/>
    <property type="evidence" value="ECO:0007669"/>
    <property type="project" value="InterPro"/>
</dbReference>
<dbReference type="PANTHER" id="PTHR32071">
    <property type="entry name" value="TRANSCRIPTIONAL REGULATORY PROTEIN"/>
    <property type="match status" value="1"/>
</dbReference>
<dbReference type="Pfam" id="PF13424">
    <property type="entry name" value="TPR_12"/>
    <property type="match status" value="1"/>
</dbReference>
<dbReference type="Gene3D" id="3.40.50.300">
    <property type="entry name" value="P-loop containing nucleotide triphosphate hydrolases"/>
    <property type="match status" value="1"/>
</dbReference>
<sequence>MLTSSPMSGETKPPDKLQQLRDRIASATTPAERVVATMELAEGIWLKDPVAVRPLLEQVVAEAEAVGRIKDKGRAAYMLGELARRAGDLDAASRHAETVFTVANATGDLRTRAYWLYLVGTMNTERGELQSALECFQEYLETFRQIGSKKGESLALNELACVHALQGALGKALECYRQCLAASTRAGDAHGRATSLYNIGWTLAAMGRWTEATEDFYRSISLCEEHGFSDPLAAARNALGELSLKRSEYDHAVLMFRAVIEAERQHRRAGGVYREALTNLGWTHFRKGDLARAEDVLSEAARLCEEPGDRRMLATACCRRSEVALARGRLDAAWELLVQAMHHSTDLRLPTEKGETLRVQALLTSARGDPAQALDFFSRSEAVLGPLGDTFELAIARLQHGRELIEVNRPEEARPLLQAAAQTFRRLAVVAEAEEATMLLYRLEMDTDRNAALLQGLLSITALELVPEQFVERALAMLCDNLRFEQGVVLAGGRPVALRGNPSSPELAGRVTLTQTDLSMTLPVKMEGREVGLVWLKRAVSLTTRVSPEVLEVVSQTLAPALARLRELGTIEADCEPELSALRFRGVVGRNREVRDLLGIVARLADAPVPVLIRGESGTGKELIARALHESGPRADHPFVTVNCAAVPEALLEAEFFGVEAGAATGVVARPGKFEQAGRGTIFLDEVGDMSPALQAKLLRVIEDKTVTRVGGTAERPVGARIVAATNMDLDLREREGLFRRDLLYRLNTVQLVLPPLRRRQEDIPVLTRYFIARAAQEYDRRTHGASDDVLSLFARFDWPGNIRQLQHVVARAVLLADGDMLQVTDLPLDLRQCDAVPDTQSRESLRSRVRAKSDEAERALLVEALRQAKGNTLEAIKLTGFSRRHFFRLLHKHNLNRNSD</sequence>
<keyword evidence="2" id="KW-0067">ATP-binding</keyword>
<keyword evidence="1" id="KW-0547">Nucleotide-binding</keyword>
<dbReference type="InterPro" id="IPR025944">
    <property type="entry name" value="Sigma_54_int_dom_CS"/>
</dbReference>
<evidence type="ECO:0000256" key="3">
    <source>
        <dbReference type="ARBA" id="ARBA00023015"/>
    </source>
</evidence>
<dbReference type="InterPro" id="IPR011990">
    <property type="entry name" value="TPR-like_helical_dom_sf"/>
</dbReference>
<dbReference type="Pfam" id="PF25601">
    <property type="entry name" value="AAA_lid_14"/>
    <property type="match status" value="1"/>
</dbReference>
<dbReference type="InterPro" id="IPR019734">
    <property type="entry name" value="TPR_rpt"/>
</dbReference>
<dbReference type="InterPro" id="IPR002078">
    <property type="entry name" value="Sigma_54_int"/>
</dbReference>
<dbReference type="InterPro" id="IPR009057">
    <property type="entry name" value="Homeodomain-like_sf"/>
</dbReference>
<dbReference type="FunFam" id="3.40.50.300:FF:000006">
    <property type="entry name" value="DNA-binding transcriptional regulator NtrC"/>
    <property type="match status" value="1"/>
</dbReference>
<dbReference type="PROSITE" id="PS00688">
    <property type="entry name" value="SIGMA54_INTERACT_3"/>
    <property type="match status" value="1"/>
</dbReference>
<dbReference type="SMART" id="SM00382">
    <property type="entry name" value="AAA"/>
    <property type="match status" value="1"/>
</dbReference>
<keyword evidence="5" id="KW-0802">TPR repeat</keyword>
<dbReference type="InterPro" id="IPR025662">
    <property type="entry name" value="Sigma_54_int_dom_ATP-bd_1"/>
</dbReference>
<accession>A0A938BPX4</accession>
<dbReference type="SUPFAM" id="SSF52540">
    <property type="entry name" value="P-loop containing nucleoside triphosphate hydrolases"/>
    <property type="match status" value="1"/>
</dbReference>
<dbReference type="SUPFAM" id="SSF48452">
    <property type="entry name" value="TPR-like"/>
    <property type="match status" value="2"/>
</dbReference>
<dbReference type="Gene3D" id="1.10.10.60">
    <property type="entry name" value="Homeodomain-like"/>
    <property type="match status" value="1"/>
</dbReference>
<dbReference type="AlphaFoldDB" id="A0A938BPX4"/>
<dbReference type="Gene3D" id="1.10.8.60">
    <property type="match status" value="1"/>
</dbReference>
<proteinExistence type="predicted"/>
<dbReference type="Pfam" id="PF13374">
    <property type="entry name" value="TPR_10"/>
    <property type="match status" value="1"/>
</dbReference>
<dbReference type="CDD" id="cd00009">
    <property type="entry name" value="AAA"/>
    <property type="match status" value="1"/>
</dbReference>
<dbReference type="SUPFAM" id="SSF46689">
    <property type="entry name" value="Homeodomain-like"/>
    <property type="match status" value="1"/>
</dbReference>
<dbReference type="SMART" id="SM00028">
    <property type="entry name" value="TPR"/>
    <property type="match status" value="7"/>
</dbReference>
<evidence type="ECO:0000313" key="7">
    <source>
        <dbReference type="EMBL" id="MBM3331601.1"/>
    </source>
</evidence>
<dbReference type="Pfam" id="PF00158">
    <property type="entry name" value="Sigma54_activat"/>
    <property type="match status" value="1"/>
</dbReference>
<dbReference type="InterPro" id="IPR027417">
    <property type="entry name" value="P-loop_NTPase"/>
</dbReference>
<evidence type="ECO:0000313" key="8">
    <source>
        <dbReference type="Proteomes" id="UP000779900"/>
    </source>
</evidence>
<dbReference type="InterPro" id="IPR058031">
    <property type="entry name" value="AAA_lid_NorR"/>
</dbReference>